<gene>
    <name evidence="5" type="ORF">JZO76_11150</name>
</gene>
<dbReference type="PANTHER" id="PTHR42756">
    <property type="entry name" value="TRANSCRIPTIONAL REGULATOR, MARR"/>
    <property type="match status" value="1"/>
</dbReference>
<dbReference type="PROSITE" id="PS50995">
    <property type="entry name" value="HTH_MARR_2"/>
    <property type="match status" value="1"/>
</dbReference>
<dbReference type="Pfam" id="PF01047">
    <property type="entry name" value="MarR"/>
    <property type="match status" value="1"/>
</dbReference>
<accession>A0ABS3HBU4</accession>
<organism evidence="5 6">
    <name type="scientific">Candidatus Enterococcus myersii</name>
    <dbReference type="NCBI Taxonomy" id="2815322"/>
    <lineage>
        <taxon>Bacteria</taxon>
        <taxon>Bacillati</taxon>
        <taxon>Bacillota</taxon>
        <taxon>Bacilli</taxon>
        <taxon>Lactobacillales</taxon>
        <taxon>Enterococcaceae</taxon>
        <taxon>Enterococcus</taxon>
    </lineage>
</organism>
<dbReference type="EMBL" id="JAFLVT010000017">
    <property type="protein sequence ID" value="MBO0450078.1"/>
    <property type="molecule type" value="Genomic_DNA"/>
</dbReference>
<dbReference type="InterPro" id="IPR000835">
    <property type="entry name" value="HTH_MarR-typ"/>
</dbReference>
<dbReference type="Proteomes" id="UP000664256">
    <property type="component" value="Unassembled WGS sequence"/>
</dbReference>
<keyword evidence="3" id="KW-0804">Transcription</keyword>
<dbReference type="PRINTS" id="PR00598">
    <property type="entry name" value="HTHMARR"/>
</dbReference>
<sequence length="143" mass="16114">MLKSDSISEKIYQISNLQQNFVAQSLKYLELNPIQARSLNYIAQHPGTIQKNLAGYLEKPNATVTNILKSLEKADFIKRKIPVENERQKQLFLTAAGERVIGEVEQIFAQLNALVELELTAKEIDSLNQVLPKVASVFSKEKS</sequence>
<dbReference type="PANTHER" id="PTHR42756:SF1">
    <property type="entry name" value="TRANSCRIPTIONAL REPRESSOR OF EMRAB OPERON"/>
    <property type="match status" value="1"/>
</dbReference>
<dbReference type="InterPro" id="IPR036390">
    <property type="entry name" value="WH_DNA-bd_sf"/>
</dbReference>
<evidence type="ECO:0000256" key="1">
    <source>
        <dbReference type="ARBA" id="ARBA00023015"/>
    </source>
</evidence>
<feature type="domain" description="HTH marR-type" evidence="4">
    <location>
        <begin position="1"/>
        <end position="136"/>
    </location>
</feature>
<protein>
    <submittedName>
        <fullName evidence="5">Winged helix-turn-helix transcriptional regulator</fullName>
    </submittedName>
</protein>
<dbReference type="Gene3D" id="1.10.10.10">
    <property type="entry name" value="Winged helix-like DNA-binding domain superfamily/Winged helix DNA-binding domain"/>
    <property type="match status" value="1"/>
</dbReference>
<keyword evidence="6" id="KW-1185">Reference proteome</keyword>
<dbReference type="RefSeq" id="WP_206904385.1">
    <property type="nucleotide sequence ID" value="NZ_JAFLVT010000017.1"/>
</dbReference>
<dbReference type="SUPFAM" id="SSF46785">
    <property type="entry name" value="Winged helix' DNA-binding domain"/>
    <property type="match status" value="1"/>
</dbReference>
<dbReference type="InterPro" id="IPR036388">
    <property type="entry name" value="WH-like_DNA-bd_sf"/>
</dbReference>
<dbReference type="SMART" id="SM00347">
    <property type="entry name" value="HTH_MARR"/>
    <property type="match status" value="1"/>
</dbReference>
<keyword evidence="2" id="KW-0238">DNA-binding</keyword>
<evidence type="ECO:0000256" key="3">
    <source>
        <dbReference type="ARBA" id="ARBA00023163"/>
    </source>
</evidence>
<comment type="caution">
    <text evidence="5">The sequence shown here is derived from an EMBL/GenBank/DDBJ whole genome shotgun (WGS) entry which is preliminary data.</text>
</comment>
<reference evidence="5 6" key="1">
    <citation type="submission" date="2021-03" db="EMBL/GenBank/DDBJ databases">
        <title>Enterococcal diversity collection.</title>
        <authorList>
            <person name="Gilmore M.S."/>
            <person name="Schwartzman J."/>
            <person name="Van Tyne D."/>
            <person name="Martin M."/>
            <person name="Earl A.M."/>
            <person name="Manson A.L."/>
            <person name="Straub T."/>
            <person name="Salamzade R."/>
            <person name="Saavedra J."/>
            <person name="Lebreton F."/>
            <person name="Prichula J."/>
            <person name="Schaufler K."/>
            <person name="Gaca A."/>
            <person name="Sgardioli B."/>
            <person name="Wagenaar J."/>
            <person name="Strong T."/>
        </authorList>
    </citation>
    <scope>NUCLEOTIDE SEQUENCE [LARGE SCALE GENOMIC DNA]</scope>
    <source>
        <strain evidence="5 6">MJM12</strain>
    </source>
</reference>
<evidence type="ECO:0000259" key="4">
    <source>
        <dbReference type="PROSITE" id="PS50995"/>
    </source>
</evidence>
<name>A0ABS3HBU4_9ENTE</name>
<evidence type="ECO:0000313" key="5">
    <source>
        <dbReference type="EMBL" id="MBO0450078.1"/>
    </source>
</evidence>
<proteinExistence type="predicted"/>
<evidence type="ECO:0000313" key="6">
    <source>
        <dbReference type="Proteomes" id="UP000664256"/>
    </source>
</evidence>
<keyword evidence="1" id="KW-0805">Transcription regulation</keyword>
<evidence type="ECO:0000256" key="2">
    <source>
        <dbReference type="ARBA" id="ARBA00023125"/>
    </source>
</evidence>